<feature type="region of interest" description="Disordered" evidence="1">
    <location>
        <begin position="1"/>
        <end position="80"/>
    </location>
</feature>
<keyword evidence="3" id="KW-1185">Reference proteome</keyword>
<dbReference type="AlphaFoldDB" id="A0AAW0T552"/>
<gene>
    <name evidence="2" type="ORF">O3P69_015335</name>
</gene>
<dbReference type="EMBL" id="JARAKH010000039">
    <property type="protein sequence ID" value="KAK8382338.1"/>
    <property type="molecule type" value="Genomic_DNA"/>
</dbReference>
<protein>
    <submittedName>
        <fullName evidence="2">Uncharacterized protein</fullName>
    </submittedName>
</protein>
<comment type="caution">
    <text evidence="2">The sequence shown here is derived from an EMBL/GenBank/DDBJ whole genome shotgun (WGS) entry which is preliminary data.</text>
</comment>
<accession>A0AAW0T552</accession>
<evidence type="ECO:0000256" key="1">
    <source>
        <dbReference type="SAM" id="MobiDB-lite"/>
    </source>
</evidence>
<dbReference type="Proteomes" id="UP001487740">
    <property type="component" value="Unassembled WGS sequence"/>
</dbReference>
<name>A0AAW0T552_SCYPA</name>
<evidence type="ECO:0000313" key="3">
    <source>
        <dbReference type="Proteomes" id="UP001487740"/>
    </source>
</evidence>
<organism evidence="2 3">
    <name type="scientific">Scylla paramamosain</name>
    <name type="common">Mud crab</name>
    <dbReference type="NCBI Taxonomy" id="85552"/>
    <lineage>
        <taxon>Eukaryota</taxon>
        <taxon>Metazoa</taxon>
        <taxon>Ecdysozoa</taxon>
        <taxon>Arthropoda</taxon>
        <taxon>Crustacea</taxon>
        <taxon>Multicrustacea</taxon>
        <taxon>Malacostraca</taxon>
        <taxon>Eumalacostraca</taxon>
        <taxon>Eucarida</taxon>
        <taxon>Decapoda</taxon>
        <taxon>Pleocyemata</taxon>
        <taxon>Brachyura</taxon>
        <taxon>Eubrachyura</taxon>
        <taxon>Portunoidea</taxon>
        <taxon>Portunidae</taxon>
        <taxon>Portuninae</taxon>
        <taxon>Scylla</taxon>
    </lineage>
</organism>
<feature type="compositionally biased region" description="Basic and acidic residues" evidence="1">
    <location>
        <begin position="57"/>
        <end position="70"/>
    </location>
</feature>
<evidence type="ECO:0000313" key="2">
    <source>
        <dbReference type="EMBL" id="KAK8382338.1"/>
    </source>
</evidence>
<reference evidence="2 3" key="1">
    <citation type="submission" date="2023-03" db="EMBL/GenBank/DDBJ databases">
        <title>High-quality genome of Scylla paramamosain provides insights in environmental adaptation.</title>
        <authorList>
            <person name="Zhang L."/>
        </authorList>
    </citation>
    <scope>NUCLEOTIDE SEQUENCE [LARGE SCALE GENOMIC DNA]</scope>
    <source>
        <strain evidence="2">LZ_2023a</strain>
        <tissue evidence="2">Muscle</tissue>
    </source>
</reference>
<sequence length="140" mass="16208">MKSGESRVLDEALFTYCAREEAEEEREEEEEEEEQGEEEEERGKEEEEQEEEEEAVEEIHAISDRSEKQEGSPPEAQLPWARWRQGEAEYVLERFLCLRALCISRTNASPGSVRAEAQGVRVRVCLPELQRSASDVRLHL</sequence>
<proteinExistence type="predicted"/>
<feature type="compositionally biased region" description="Acidic residues" evidence="1">
    <location>
        <begin position="21"/>
        <end position="56"/>
    </location>
</feature>
<feature type="compositionally biased region" description="Basic and acidic residues" evidence="1">
    <location>
        <begin position="1"/>
        <end position="10"/>
    </location>
</feature>